<accession>U2PN81</accession>
<dbReference type="OrthoDB" id="9773927at2"/>
<dbReference type="HOGENOM" id="CLU_046245_1_0_9"/>
<dbReference type="AlphaFoldDB" id="U2PN81"/>
<evidence type="ECO:0000313" key="2">
    <source>
        <dbReference type="Proteomes" id="UP000016658"/>
    </source>
</evidence>
<comment type="caution">
    <text evidence="1">The sequence shown here is derived from an EMBL/GenBank/DDBJ whole genome shotgun (WGS) entry which is preliminary data.</text>
</comment>
<gene>
    <name evidence="1" type="ORF">HMPREF0367_00931</name>
</gene>
<proteinExistence type="predicted"/>
<dbReference type="InterPro" id="IPR039498">
    <property type="entry name" value="NTP_transf_5"/>
</dbReference>
<reference evidence="1 2" key="1">
    <citation type="submission" date="2013-06" db="EMBL/GenBank/DDBJ databases">
        <authorList>
            <person name="Weinstock G."/>
            <person name="Sodergren E."/>
            <person name="Lobos E.A."/>
            <person name="Fulton L."/>
            <person name="Fulton R."/>
            <person name="Courtney L."/>
            <person name="Fronick C."/>
            <person name="O'Laughlin M."/>
            <person name="Godfrey J."/>
            <person name="Wilson R.M."/>
            <person name="Miner T."/>
            <person name="Farmer C."/>
            <person name="Delehaunty K."/>
            <person name="Cordes M."/>
            <person name="Minx P."/>
            <person name="Tomlinson C."/>
            <person name="Chen J."/>
            <person name="Wollam A."/>
            <person name="Pepin K.H."/>
            <person name="Bhonagiri V."/>
            <person name="Zhang X."/>
            <person name="Warren W."/>
            <person name="Mitreva M."/>
            <person name="Mardis E.R."/>
            <person name="Wilson R.K."/>
        </authorList>
    </citation>
    <scope>NUCLEOTIDE SEQUENCE [LARGE SCALE GENOMIC DNA]</scope>
    <source>
        <strain evidence="1 2">ATCC 27803</strain>
    </source>
</reference>
<name>U2PN81_9FIRM</name>
<dbReference type="PATRIC" id="fig|649755.3.peg.864"/>
<sequence>MNEFFLSKEQRTLCQLLANVLFQSNQEIETNIDFEKVYECAKKQATVLPSFLKLNEYSIDSELKQKILSELINQTALTARNYSHHAYLHKLMRKHAIDYCILKGVASAYYYPQEMSRQMGDVDFIVKKEDFKRVDAILKQEGFRAWNMHHVCHEAYSKDDMHFEMHFDFVGMPEKEHEDKVRDALQDFFKETREVQEGMFTFVIPNDFYHGLVMLMHTQKHLIAEGFGLRHLCDWAVFIQSIDDFEKIFKDKLQKIGLWNYATILSRACSIAFDLPNQSYMSDDFDLARKLLNDIIDGGNFGANNNQRIYESMFITDYDRHIVNRNRPIQFVRTMNSMIEINWPKTKQHPIFIIFGWIYFPLRRILRILLKKRAPVKLKQAYCKSKDRKELYEKIHLYE</sequence>
<organism evidence="1 2">
    <name type="scientific">Faecalitalea cylindroides ATCC 27803</name>
    <dbReference type="NCBI Taxonomy" id="649755"/>
    <lineage>
        <taxon>Bacteria</taxon>
        <taxon>Bacillati</taxon>
        <taxon>Bacillota</taxon>
        <taxon>Erysipelotrichia</taxon>
        <taxon>Erysipelotrichales</taxon>
        <taxon>Erysipelotrichaceae</taxon>
        <taxon>Faecalitalea</taxon>
    </lineage>
</organism>
<dbReference type="Proteomes" id="UP000016658">
    <property type="component" value="Unassembled WGS sequence"/>
</dbReference>
<dbReference type="Pfam" id="PF14907">
    <property type="entry name" value="NTP_transf_5"/>
    <property type="match status" value="1"/>
</dbReference>
<protein>
    <recommendedName>
        <fullName evidence="3">Nucleotidyltransferase family protein</fullName>
    </recommendedName>
</protein>
<dbReference type="Gene3D" id="3.30.460.40">
    <property type="match status" value="1"/>
</dbReference>
<dbReference type="RefSeq" id="WP_035402538.1">
    <property type="nucleotide sequence ID" value="NZ_KI271017.1"/>
</dbReference>
<evidence type="ECO:0000313" key="1">
    <source>
        <dbReference type="EMBL" id="ERK45586.1"/>
    </source>
</evidence>
<dbReference type="EMBL" id="AWVI01000040">
    <property type="protein sequence ID" value="ERK45586.1"/>
    <property type="molecule type" value="Genomic_DNA"/>
</dbReference>
<evidence type="ECO:0008006" key="3">
    <source>
        <dbReference type="Google" id="ProtNLM"/>
    </source>
</evidence>